<sequence length="266" mass="28807">MSAPMYAAFAANAFQTRLAYRNQAWSSFFGQLIQVFARIAIWMAVYAGVASVDGITLADMITYAILATAVMGVWDHALLMRDLDVAIKTGDVAVFLLKPLHYPLYLFAAHCGNLAFNTLAVVLPVTLIIGVTYGIQPPASAMHGASFLGFWALSFAIYFLLAMTCGLLAFWLMTAHSLEWFLTGIMALFSGSILPLWFFPPALAAVAQYLPFAWVAYYPTAVYLGKLEPAETGLILAIGLGWAAVLAAGVGLLWSRARHRIVVQGG</sequence>
<dbReference type="EMBL" id="JZEX01000141">
    <property type="protein sequence ID" value="KKB10651.1"/>
    <property type="molecule type" value="Genomic_DNA"/>
</dbReference>
<keyword evidence="3" id="KW-1185">Reference proteome</keyword>
<dbReference type="Proteomes" id="UP000033632">
    <property type="component" value="Unassembled WGS sequence"/>
</dbReference>
<organism evidence="2 3">
    <name type="scientific">Devosia geojensis</name>
    <dbReference type="NCBI Taxonomy" id="443610"/>
    <lineage>
        <taxon>Bacteria</taxon>
        <taxon>Pseudomonadati</taxon>
        <taxon>Pseudomonadota</taxon>
        <taxon>Alphaproteobacteria</taxon>
        <taxon>Hyphomicrobiales</taxon>
        <taxon>Devosiaceae</taxon>
        <taxon>Devosia</taxon>
    </lineage>
</organism>
<comment type="caution">
    <text evidence="2">The sequence shown here is derived from an EMBL/GenBank/DDBJ whole genome shotgun (WGS) entry which is preliminary data.</text>
</comment>
<feature type="transmembrane region" description="Helical" evidence="1">
    <location>
        <begin position="29"/>
        <end position="49"/>
    </location>
</feature>
<feature type="transmembrane region" description="Helical" evidence="1">
    <location>
        <begin position="232"/>
        <end position="254"/>
    </location>
</feature>
<dbReference type="AlphaFoldDB" id="A0A0F5FP88"/>
<feature type="transmembrane region" description="Helical" evidence="1">
    <location>
        <begin position="180"/>
        <end position="199"/>
    </location>
</feature>
<dbReference type="OrthoDB" id="8582979at2"/>
<accession>A0A0F5FP88</accession>
<protein>
    <submittedName>
        <fullName evidence="2">ABC transporter permease</fullName>
    </submittedName>
</protein>
<name>A0A0F5FP88_9HYPH</name>
<dbReference type="Pfam" id="PF06182">
    <property type="entry name" value="ABC2_membrane_6"/>
    <property type="match status" value="1"/>
</dbReference>
<feature type="transmembrane region" description="Helical" evidence="1">
    <location>
        <begin position="56"/>
        <end position="74"/>
    </location>
</feature>
<dbReference type="PATRIC" id="fig|443610.3.peg.1678"/>
<keyword evidence="1" id="KW-1133">Transmembrane helix</keyword>
<dbReference type="RefSeq" id="WP_046109833.1">
    <property type="nucleotide sequence ID" value="NZ_JZEX01000141.1"/>
</dbReference>
<proteinExistence type="predicted"/>
<keyword evidence="1" id="KW-0812">Transmembrane</keyword>
<feature type="transmembrane region" description="Helical" evidence="1">
    <location>
        <begin position="147"/>
        <end position="174"/>
    </location>
</feature>
<dbReference type="PANTHER" id="PTHR36832:SF1">
    <property type="entry name" value="SLR1174 PROTEIN"/>
    <property type="match status" value="1"/>
</dbReference>
<gene>
    <name evidence="2" type="ORF">VE25_16910</name>
</gene>
<reference evidence="2 3" key="1">
    <citation type="submission" date="2015-03" db="EMBL/GenBank/DDBJ databases">
        <authorList>
            <person name="Hassan Y.I."/>
            <person name="Lepp D."/>
            <person name="Li X.-Z."/>
            <person name="Zhou T."/>
        </authorList>
    </citation>
    <scope>NUCLEOTIDE SEQUENCE [LARGE SCALE GENOMIC DNA]</scope>
    <source>
        <strain evidence="2 3">BD-c194</strain>
    </source>
</reference>
<evidence type="ECO:0000313" key="3">
    <source>
        <dbReference type="Proteomes" id="UP000033632"/>
    </source>
</evidence>
<evidence type="ECO:0000313" key="2">
    <source>
        <dbReference type="EMBL" id="KKB10651.1"/>
    </source>
</evidence>
<dbReference type="InterPro" id="IPR010390">
    <property type="entry name" value="ABC-2_transporter-like"/>
</dbReference>
<dbReference type="STRING" id="443610.VE25_16910"/>
<dbReference type="PANTHER" id="PTHR36832">
    <property type="entry name" value="SLR1174 PROTEIN-RELATED"/>
    <property type="match status" value="1"/>
</dbReference>
<feature type="transmembrane region" description="Helical" evidence="1">
    <location>
        <begin position="114"/>
        <end position="135"/>
    </location>
</feature>
<keyword evidence="1" id="KW-0472">Membrane</keyword>
<evidence type="ECO:0000256" key="1">
    <source>
        <dbReference type="SAM" id="Phobius"/>
    </source>
</evidence>